<keyword evidence="8 9" id="KW-0694">RNA-binding</keyword>
<comment type="subcellular location">
    <subcellularLocation>
        <location evidence="9">Cytoplasm</location>
    </subcellularLocation>
</comment>
<reference evidence="12" key="1">
    <citation type="submission" date="2022-06" db="EMBL/GenBank/DDBJ databases">
        <title>Rothia sp. isolated from sandalwood seedling.</title>
        <authorList>
            <person name="Tuikhar N."/>
            <person name="Kirdat K."/>
            <person name="Thorat V."/>
            <person name="Swetha P."/>
            <person name="Padma S."/>
            <person name="Sundararaj R."/>
            <person name="Yadav A."/>
        </authorList>
    </citation>
    <scope>NUCLEOTIDE SEQUENCE</scope>
    <source>
        <strain evidence="12">AR01</strain>
    </source>
</reference>
<dbReference type="InterPro" id="IPR036389">
    <property type="entry name" value="RNase_III_sf"/>
</dbReference>
<dbReference type="PANTHER" id="PTHR11207">
    <property type="entry name" value="RIBONUCLEASE III"/>
    <property type="match status" value="1"/>
</dbReference>
<dbReference type="GO" id="GO:0046872">
    <property type="term" value="F:metal ion binding"/>
    <property type="evidence" value="ECO:0007669"/>
    <property type="project" value="UniProtKB-KW"/>
</dbReference>
<comment type="cofactor">
    <cofactor evidence="9">
        <name>Mg(2+)</name>
        <dbReference type="ChEBI" id="CHEBI:18420"/>
    </cofactor>
</comment>
<feature type="domain" description="RNase III" evidence="11">
    <location>
        <begin position="6"/>
        <end position="132"/>
    </location>
</feature>
<dbReference type="GO" id="GO:0003725">
    <property type="term" value="F:double-stranded RNA binding"/>
    <property type="evidence" value="ECO:0007669"/>
    <property type="project" value="TreeGrafter"/>
</dbReference>
<evidence type="ECO:0000256" key="7">
    <source>
        <dbReference type="ARBA" id="ARBA00022801"/>
    </source>
</evidence>
<dbReference type="PROSITE" id="PS00517">
    <property type="entry name" value="RNASE_3_1"/>
    <property type="match status" value="1"/>
</dbReference>
<dbReference type="RefSeq" id="WP_254164405.1">
    <property type="nucleotide sequence ID" value="NZ_JANAFB010000002.1"/>
</dbReference>
<dbReference type="NCBIfam" id="TIGR02191">
    <property type="entry name" value="RNaseIII"/>
    <property type="match status" value="1"/>
</dbReference>
<feature type="domain" description="DRBM" evidence="10">
    <location>
        <begin position="159"/>
        <end position="227"/>
    </location>
</feature>
<comment type="similarity">
    <text evidence="2">Belongs to the ribonuclease III family.</text>
</comment>
<dbReference type="GO" id="GO:0006397">
    <property type="term" value="P:mRNA processing"/>
    <property type="evidence" value="ECO:0007669"/>
    <property type="project" value="UniProtKB-UniRule"/>
</dbReference>
<proteinExistence type="inferred from homology"/>
<dbReference type="PANTHER" id="PTHR11207:SF0">
    <property type="entry name" value="RIBONUCLEASE 3"/>
    <property type="match status" value="1"/>
</dbReference>
<dbReference type="GO" id="GO:0004525">
    <property type="term" value="F:ribonuclease III activity"/>
    <property type="evidence" value="ECO:0007669"/>
    <property type="project" value="UniProtKB-UniRule"/>
</dbReference>
<dbReference type="Pfam" id="PF00035">
    <property type="entry name" value="dsrm"/>
    <property type="match status" value="1"/>
</dbReference>
<dbReference type="SUPFAM" id="SSF54768">
    <property type="entry name" value="dsRNA-binding domain-like"/>
    <property type="match status" value="1"/>
</dbReference>
<evidence type="ECO:0000313" key="12">
    <source>
        <dbReference type="EMBL" id="MCP3424648.1"/>
    </source>
</evidence>
<dbReference type="PROSITE" id="PS50142">
    <property type="entry name" value="RNASE_3_2"/>
    <property type="match status" value="1"/>
</dbReference>
<name>A0A9X2HI10_9MICC</name>
<keyword evidence="13" id="KW-1185">Reference proteome</keyword>
<evidence type="ECO:0000256" key="9">
    <source>
        <dbReference type="HAMAP-Rule" id="MF_00104"/>
    </source>
</evidence>
<dbReference type="HAMAP" id="MF_00104">
    <property type="entry name" value="RNase_III"/>
    <property type="match status" value="1"/>
</dbReference>
<keyword evidence="6 9" id="KW-0255">Endonuclease</keyword>
<dbReference type="InterPro" id="IPR014720">
    <property type="entry name" value="dsRBD_dom"/>
</dbReference>
<feature type="binding site" evidence="9">
    <location>
        <position position="118"/>
    </location>
    <ligand>
        <name>Mg(2+)</name>
        <dbReference type="ChEBI" id="CHEBI:18420"/>
    </ligand>
</feature>
<feature type="active site" evidence="9">
    <location>
        <position position="49"/>
    </location>
</feature>
<keyword evidence="9" id="KW-0963">Cytoplasm</keyword>
<dbReference type="GO" id="GO:0006364">
    <property type="term" value="P:rRNA processing"/>
    <property type="evidence" value="ECO:0007669"/>
    <property type="project" value="UniProtKB-UniRule"/>
</dbReference>
<evidence type="ECO:0000259" key="10">
    <source>
        <dbReference type="PROSITE" id="PS50137"/>
    </source>
</evidence>
<dbReference type="AlphaFoldDB" id="A0A9X2HI10"/>
<dbReference type="Proteomes" id="UP001139502">
    <property type="component" value="Unassembled WGS sequence"/>
</dbReference>
<evidence type="ECO:0000259" key="11">
    <source>
        <dbReference type="PROSITE" id="PS50142"/>
    </source>
</evidence>
<keyword evidence="4 9" id="KW-0507">mRNA processing</keyword>
<evidence type="ECO:0000256" key="2">
    <source>
        <dbReference type="ARBA" id="ARBA00010183"/>
    </source>
</evidence>
<dbReference type="SMART" id="SM00358">
    <property type="entry name" value="DSRM"/>
    <property type="match status" value="1"/>
</dbReference>
<dbReference type="GO" id="GO:0019843">
    <property type="term" value="F:rRNA binding"/>
    <property type="evidence" value="ECO:0007669"/>
    <property type="project" value="UniProtKB-KW"/>
</dbReference>
<evidence type="ECO:0000256" key="3">
    <source>
        <dbReference type="ARBA" id="ARBA00022552"/>
    </source>
</evidence>
<dbReference type="InterPro" id="IPR000999">
    <property type="entry name" value="RNase_III_dom"/>
</dbReference>
<dbReference type="PROSITE" id="PS50137">
    <property type="entry name" value="DS_RBD"/>
    <property type="match status" value="1"/>
</dbReference>
<dbReference type="CDD" id="cd00593">
    <property type="entry name" value="RIBOc"/>
    <property type="match status" value="1"/>
</dbReference>
<dbReference type="GO" id="GO:0008033">
    <property type="term" value="P:tRNA processing"/>
    <property type="evidence" value="ECO:0007669"/>
    <property type="project" value="UniProtKB-KW"/>
</dbReference>
<comment type="function">
    <text evidence="9">Digests double-stranded RNA. Involved in the processing of primary rRNA transcript to yield the immediate precursors to the large and small rRNAs (23S and 16S). Processes some mRNAs, and tRNAs when they are encoded in the rRNA operon. Processes pre-crRNA and tracrRNA of type II CRISPR loci if present in the organism.</text>
</comment>
<keyword evidence="9" id="KW-0699">rRNA-binding</keyword>
<evidence type="ECO:0000256" key="8">
    <source>
        <dbReference type="ARBA" id="ARBA00022884"/>
    </source>
</evidence>
<comment type="catalytic activity">
    <reaction evidence="1 9">
        <text>Endonucleolytic cleavage to 5'-phosphomonoester.</text>
        <dbReference type="EC" id="3.1.26.3"/>
    </reaction>
</comment>
<dbReference type="Gene3D" id="3.30.160.20">
    <property type="match status" value="1"/>
</dbReference>
<evidence type="ECO:0000256" key="5">
    <source>
        <dbReference type="ARBA" id="ARBA00022722"/>
    </source>
</evidence>
<dbReference type="GO" id="GO:0010468">
    <property type="term" value="P:regulation of gene expression"/>
    <property type="evidence" value="ECO:0007669"/>
    <property type="project" value="TreeGrafter"/>
</dbReference>
<dbReference type="SUPFAM" id="SSF69065">
    <property type="entry name" value="RNase III domain-like"/>
    <property type="match status" value="1"/>
</dbReference>
<feature type="binding site" evidence="9">
    <location>
        <position position="121"/>
    </location>
    <ligand>
        <name>Mg(2+)</name>
        <dbReference type="ChEBI" id="CHEBI:18420"/>
    </ligand>
</feature>
<evidence type="ECO:0000256" key="1">
    <source>
        <dbReference type="ARBA" id="ARBA00000109"/>
    </source>
</evidence>
<evidence type="ECO:0000313" key="13">
    <source>
        <dbReference type="Proteomes" id="UP001139502"/>
    </source>
</evidence>
<sequence length="237" mass="25527">MTSVPYGELLERLGVDLDAGTLQLALTHRSYAHEHPGTPHNERLEFLGDSVLGLAVTHELYVRFPEETEGSLAKRRAAVVSERSLARIARSLDVGRHIRLGHGEELNRGAEKDSILSDTMEALFGATFMVCGPDIARDLVLRFTADLLDDAYVLGAGRDWKTEIQELAASLGIGEVRYEVTATGPAHAREYESTILIGGAVRGVGLGTAKKQAERAAAEQAFHRLAEAAETARAAGA</sequence>
<dbReference type="Gene3D" id="1.10.1520.10">
    <property type="entry name" value="Ribonuclease III domain"/>
    <property type="match status" value="1"/>
</dbReference>
<feature type="active site" evidence="9">
    <location>
        <position position="121"/>
    </location>
</feature>
<dbReference type="InterPro" id="IPR011907">
    <property type="entry name" value="RNase_III"/>
</dbReference>
<organism evidence="12 13">
    <name type="scientific">Rothia santali</name>
    <dbReference type="NCBI Taxonomy" id="2949643"/>
    <lineage>
        <taxon>Bacteria</taxon>
        <taxon>Bacillati</taxon>
        <taxon>Actinomycetota</taxon>
        <taxon>Actinomycetes</taxon>
        <taxon>Micrococcales</taxon>
        <taxon>Micrococcaceae</taxon>
        <taxon>Rothia</taxon>
    </lineage>
</organism>
<comment type="subunit">
    <text evidence="9">Homodimer.</text>
</comment>
<gene>
    <name evidence="9 12" type="primary">rnc</name>
    <name evidence="12" type="ORF">NBM05_01000</name>
</gene>
<dbReference type="Pfam" id="PF14622">
    <property type="entry name" value="Ribonucleas_3_3"/>
    <property type="match status" value="1"/>
</dbReference>
<dbReference type="FunFam" id="1.10.1520.10:FF:000001">
    <property type="entry name" value="Ribonuclease 3"/>
    <property type="match status" value="1"/>
</dbReference>
<dbReference type="SMART" id="SM00535">
    <property type="entry name" value="RIBOc"/>
    <property type="match status" value="1"/>
</dbReference>
<dbReference type="EMBL" id="JANAFB010000002">
    <property type="protein sequence ID" value="MCP3424648.1"/>
    <property type="molecule type" value="Genomic_DNA"/>
</dbReference>
<evidence type="ECO:0000256" key="6">
    <source>
        <dbReference type="ARBA" id="ARBA00022759"/>
    </source>
</evidence>
<dbReference type="GO" id="GO:0005737">
    <property type="term" value="C:cytoplasm"/>
    <property type="evidence" value="ECO:0007669"/>
    <property type="project" value="UniProtKB-SubCell"/>
</dbReference>
<feature type="binding site" evidence="9">
    <location>
        <position position="45"/>
    </location>
    <ligand>
        <name>Mg(2+)</name>
        <dbReference type="ChEBI" id="CHEBI:18420"/>
    </ligand>
</feature>
<accession>A0A9X2HI10</accession>
<protein>
    <recommendedName>
        <fullName evidence="9">Ribonuclease 3</fullName>
        <ecNumber evidence="9">3.1.26.3</ecNumber>
    </recommendedName>
    <alternativeName>
        <fullName evidence="9">Ribonuclease III</fullName>
        <shortName evidence="9">RNase III</shortName>
    </alternativeName>
</protein>
<keyword evidence="9" id="KW-0460">Magnesium</keyword>
<keyword evidence="9" id="KW-0819">tRNA processing</keyword>
<evidence type="ECO:0000256" key="4">
    <source>
        <dbReference type="ARBA" id="ARBA00022664"/>
    </source>
</evidence>
<comment type="caution">
    <text evidence="12">The sequence shown here is derived from an EMBL/GenBank/DDBJ whole genome shotgun (WGS) entry which is preliminary data.</text>
</comment>
<keyword evidence="7 9" id="KW-0378">Hydrolase</keyword>
<dbReference type="EC" id="3.1.26.3" evidence="9"/>
<keyword evidence="3 9" id="KW-0698">rRNA processing</keyword>
<keyword evidence="9" id="KW-0479">Metal-binding</keyword>
<keyword evidence="5 9" id="KW-0540">Nuclease</keyword>